<dbReference type="PANTHER" id="PTHR47926:SF533">
    <property type="entry name" value="DYW DOMAIN-CONTAINING PROTEIN"/>
    <property type="match status" value="1"/>
</dbReference>
<dbReference type="EMBL" id="GL377663">
    <property type="protein sequence ID" value="EFJ09460.1"/>
    <property type="molecule type" value="Genomic_DNA"/>
</dbReference>
<reference evidence="1 2" key="1">
    <citation type="journal article" date="2011" name="Science">
        <title>The Selaginella genome identifies genetic changes associated with the evolution of vascular plants.</title>
        <authorList>
            <person name="Banks J.A."/>
            <person name="Nishiyama T."/>
            <person name="Hasebe M."/>
            <person name="Bowman J.L."/>
            <person name="Gribskov M."/>
            <person name="dePamphilis C."/>
            <person name="Albert V.A."/>
            <person name="Aono N."/>
            <person name="Aoyama T."/>
            <person name="Ambrose B.A."/>
            <person name="Ashton N.W."/>
            <person name="Axtell M.J."/>
            <person name="Barker E."/>
            <person name="Barker M.S."/>
            <person name="Bennetzen J.L."/>
            <person name="Bonawitz N.D."/>
            <person name="Chapple C."/>
            <person name="Cheng C."/>
            <person name="Correa L.G."/>
            <person name="Dacre M."/>
            <person name="DeBarry J."/>
            <person name="Dreyer I."/>
            <person name="Elias M."/>
            <person name="Engstrom E.M."/>
            <person name="Estelle M."/>
            <person name="Feng L."/>
            <person name="Finet C."/>
            <person name="Floyd S.K."/>
            <person name="Frommer W.B."/>
            <person name="Fujita T."/>
            <person name="Gramzow L."/>
            <person name="Gutensohn M."/>
            <person name="Harholt J."/>
            <person name="Hattori M."/>
            <person name="Heyl A."/>
            <person name="Hirai T."/>
            <person name="Hiwatashi Y."/>
            <person name="Ishikawa M."/>
            <person name="Iwata M."/>
            <person name="Karol K.G."/>
            <person name="Koehler B."/>
            <person name="Kolukisaoglu U."/>
            <person name="Kubo M."/>
            <person name="Kurata T."/>
            <person name="Lalonde S."/>
            <person name="Li K."/>
            <person name="Li Y."/>
            <person name="Litt A."/>
            <person name="Lyons E."/>
            <person name="Manning G."/>
            <person name="Maruyama T."/>
            <person name="Michael T.P."/>
            <person name="Mikami K."/>
            <person name="Miyazaki S."/>
            <person name="Morinaga S."/>
            <person name="Murata T."/>
            <person name="Mueller-Roeber B."/>
            <person name="Nelson D.R."/>
            <person name="Obara M."/>
            <person name="Oguri Y."/>
            <person name="Olmstead R.G."/>
            <person name="Onodera N."/>
            <person name="Petersen B.L."/>
            <person name="Pils B."/>
            <person name="Prigge M."/>
            <person name="Rensing S.A."/>
            <person name="Riano-Pachon D.M."/>
            <person name="Roberts A.W."/>
            <person name="Sato Y."/>
            <person name="Scheller H.V."/>
            <person name="Schulz B."/>
            <person name="Schulz C."/>
            <person name="Shakirov E.V."/>
            <person name="Shibagaki N."/>
            <person name="Shinohara N."/>
            <person name="Shippen D.E."/>
            <person name="Soerensen I."/>
            <person name="Sotooka R."/>
            <person name="Sugimoto N."/>
            <person name="Sugita M."/>
            <person name="Sumikawa N."/>
            <person name="Tanurdzic M."/>
            <person name="Theissen G."/>
            <person name="Ulvskov P."/>
            <person name="Wakazuki S."/>
            <person name="Weng J.K."/>
            <person name="Willats W.W."/>
            <person name="Wipf D."/>
            <person name="Wolf P.G."/>
            <person name="Yang L."/>
            <person name="Zimmer A.D."/>
            <person name="Zhu Q."/>
            <person name="Mitros T."/>
            <person name="Hellsten U."/>
            <person name="Loque D."/>
            <person name="Otillar R."/>
            <person name="Salamov A."/>
            <person name="Schmutz J."/>
            <person name="Shapiro H."/>
            <person name="Lindquist E."/>
            <person name="Lucas S."/>
            <person name="Rokhsar D."/>
            <person name="Grigoriev I.V."/>
        </authorList>
    </citation>
    <scope>NUCLEOTIDE SEQUENCE [LARGE SCALE GENOMIC DNA]</scope>
</reference>
<dbReference type="eggNOG" id="KOG4197">
    <property type="taxonomic scope" value="Eukaryota"/>
</dbReference>
<dbReference type="Gene3D" id="1.25.40.10">
    <property type="entry name" value="Tetratricopeptide repeat domain"/>
    <property type="match status" value="1"/>
</dbReference>
<dbReference type="InterPro" id="IPR011990">
    <property type="entry name" value="TPR-like_helical_dom_sf"/>
</dbReference>
<sequence length="119" mass="12526">MAGAGADETTFACVLAAHAHGGNLQSAVRCLRAMSVDHGWRPKKQQYGCVIGVLGRAGYLADARDLMESMPLEPDLHDWVGLLGACRIHGNKELAASIAQNAVRLGPGTTSPYVLLSSI</sequence>
<gene>
    <name evidence="1" type="ORF">SELMODRAFT_130070</name>
</gene>
<dbReference type="GO" id="GO:0009451">
    <property type="term" value="P:RNA modification"/>
    <property type="evidence" value="ECO:0007669"/>
    <property type="project" value="InterPro"/>
</dbReference>
<dbReference type="KEGG" id="smo:SELMODRAFT_130070"/>
<dbReference type="GO" id="GO:0003723">
    <property type="term" value="F:RNA binding"/>
    <property type="evidence" value="ECO:0007669"/>
    <property type="project" value="InterPro"/>
</dbReference>
<dbReference type="Gramene" id="EFJ09460">
    <property type="protein sequence ID" value="EFJ09460"/>
    <property type="gene ID" value="SELMODRAFT_130070"/>
</dbReference>
<evidence type="ECO:0000313" key="2">
    <source>
        <dbReference type="Proteomes" id="UP000001514"/>
    </source>
</evidence>
<organism evidence="2">
    <name type="scientific">Selaginella moellendorffii</name>
    <name type="common">Spikemoss</name>
    <dbReference type="NCBI Taxonomy" id="88036"/>
    <lineage>
        <taxon>Eukaryota</taxon>
        <taxon>Viridiplantae</taxon>
        <taxon>Streptophyta</taxon>
        <taxon>Embryophyta</taxon>
        <taxon>Tracheophyta</taxon>
        <taxon>Lycopodiopsida</taxon>
        <taxon>Selaginellales</taxon>
        <taxon>Selaginellaceae</taxon>
        <taxon>Selaginella</taxon>
    </lineage>
</organism>
<dbReference type="InParanoid" id="D8T1V9"/>
<dbReference type="HOGENOM" id="CLU_002706_0_0_1"/>
<proteinExistence type="predicted"/>
<protein>
    <recommendedName>
        <fullName evidence="3">Pentacotripeptide-repeat region of PRORP domain-containing protein</fullName>
    </recommendedName>
</protein>
<accession>D8T1V9</accession>
<keyword evidence="2" id="KW-1185">Reference proteome</keyword>
<dbReference type="PANTHER" id="PTHR47926">
    <property type="entry name" value="PENTATRICOPEPTIDE REPEAT-CONTAINING PROTEIN"/>
    <property type="match status" value="1"/>
</dbReference>
<dbReference type="Proteomes" id="UP000001514">
    <property type="component" value="Unassembled WGS sequence"/>
</dbReference>
<evidence type="ECO:0000313" key="1">
    <source>
        <dbReference type="EMBL" id="EFJ09460.1"/>
    </source>
</evidence>
<evidence type="ECO:0008006" key="3">
    <source>
        <dbReference type="Google" id="ProtNLM"/>
    </source>
</evidence>
<dbReference type="AlphaFoldDB" id="D8T1V9"/>
<name>D8T1V9_SELML</name>
<dbReference type="InterPro" id="IPR046960">
    <property type="entry name" value="PPR_At4g14850-like_plant"/>
</dbReference>